<sequence length="200" mass="21651">MKNGKIHLCAVGRYFSIVAILTISCMGYGAALLPVIDDFNHAQTNNLGHARQFMTDAVAGGGTTLEHTVEQGVVAVKGNIAPPRGQPGWASMVLLLDAENLPKDASEYEGISIRVKIHTGSLSISANSVEVTNFDYHAAPIVVPQDGKFHELKIPFRSLKRAWSEQTQLNTKTISSVSIVAFGMQQGVFGFDVDEVSFYK</sequence>
<keyword evidence="1" id="KW-0812">Transmembrane</keyword>
<dbReference type="Proteomes" id="UP001169760">
    <property type="component" value="Unassembled WGS sequence"/>
</dbReference>
<evidence type="ECO:0000256" key="1">
    <source>
        <dbReference type="SAM" id="Phobius"/>
    </source>
</evidence>
<dbReference type="Pfam" id="PF08547">
    <property type="entry name" value="CIA30"/>
    <property type="match status" value="1"/>
</dbReference>
<dbReference type="PROSITE" id="PS51257">
    <property type="entry name" value="PROKAR_LIPOPROTEIN"/>
    <property type="match status" value="1"/>
</dbReference>
<evidence type="ECO:0000313" key="4">
    <source>
        <dbReference type="Proteomes" id="UP001169760"/>
    </source>
</evidence>
<keyword evidence="1" id="KW-1133">Transmembrane helix</keyword>
<gene>
    <name evidence="3" type="ORF">Q4521_17485</name>
</gene>
<keyword evidence="1" id="KW-0472">Membrane</keyword>
<proteinExistence type="predicted"/>
<evidence type="ECO:0000313" key="3">
    <source>
        <dbReference type="EMBL" id="MDO6424282.1"/>
    </source>
</evidence>
<dbReference type="AlphaFoldDB" id="A0AAW7XBR5"/>
<evidence type="ECO:0000259" key="2">
    <source>
        <dbReference type="Pfam" id="PF08547"/>
    </source>
</evidence>
<comment type="caution">
    <text evidence="3">The sequence shown here is derived from an EMBL/GenBank/DDBJ whole genome shotgun (WGS) entry which is preliminary data.</text>
</comment>
<dbReference type="RefSeq" id="WP_216062682.1">
    <property type="nucleotide sequence ID" value="NZ_JAHKPP010000005.1"/>
</dbReference>
<feature type="transmembrane region" description="Helical" evidence="1">
    <location>
        <begin position="12"/>
        <end position="36"/>
    </location>
</feature>
<protein>
    <submittedName>
        <fullName evidence="3">CIA30 family protein</fullName>
    </submittedName>
</protein>
<organism evidence="3 4">
    <name type="scientific">Saccharophagus degradans</name>
    <dbReference type="NCBI Taxonomy" id="86304"/>
    <lineage>
        <taxon>Bacteria</taxon>
        <taxon>Pseudomonadati</taxon>
        <taxon>Pseudomonadota</taxon>
        <taxon>Gammaproteobacteria</taxon>
        <taxon>Cellvibrionales</taxon>
        <taxon>Cellvibrionaceae</taxon>
        <taxon>Saccharophagus</taxon>
    </lineage>
</organism>
<name>A0AAW7XBR5_9GAMM</name>
<reference evidence="3" key="1">
    <citation type="submission" date="2023-07" db="EMBL/GenBank/DDBJ databases">
        <title>Genome content predicts the carbon catabolic preferences of heterotrophic bacteria.</title>
        <authorList>
            <person name="Gralka M."/>
        </authorList>
    </citation>
    <scope>NUCLEOTIDE SEQUENCE</scope>
    <source>
        <strain evidence="3">I3M17_2</strain>
    </source>
</reference>
<feature type="domain" description="NADH:ubiquinone oxidoreductase intermediate-associated protein 30" evidence="2">
    <location>
        <begin position="52"/>
        <end position="192"/>
    </location>
</feature>
<dbReference type="EMBL" id="JAUOPB010000013">
    <property type="protein sequence ID" value="MDO6424282.1"/>
    <property type="molecule type" value="Genomic_DNA"/>
</dbReference>
<dbReference type="InterPro" id="IPR013857">
    <property type="entry name" value="NADH-UbQ_OxRdtase-assoc_prot30"/>
</dbReference>
<accession>A0AAW7XBR5</accession>